<keyword evidence="2" id="KW-0732">Signal</keyword>
<evidence type="ECO:0000256" key="2">
    <source>
        <dbReference type="SAM" id="SignalP"/>
    </source>
</evidence>
<feature type="transmembrane region" description="Helical" evidence="1">
    <location>
        <begin position="158"/>
        <end position="181"/>
    </location>
</feature>
<organism evidence="3 4">
    <name type="scientific">Anaeramoeba ignava</name>
    <name type="common">Anaerobic marine amoeba</name>
    <dbReference type="NCBI Taxonomy" id="1746090"/>
    <lineage>
        <taxon>Eukaryota</taxon>
        <taxon>Metamonada</taxon>
        <taxon>Anaeramoebidae</taxon>
        <taxon>Anaeramoeba</taxon>
    </lineage>
</organism>
<reference evidence="3" key="1">
    <citation type="submission" date="2022-10" db="EMBL/GenBank/DDBJ databases">
        <title>Novel sulphate-reducing endosymbionts in the free-living metamonad Anaeramoeba.</title>
        <authorList>
            <person name="Jerlstrom-Hultqvist J."/>
            <person name="Cepicka I."/>
            <person name="Gallot-Lavallee L."/>
            <person name="Salas-Leiva D."/>
            <person name="Curtis B.A."/>
            <person name="Zahonova K."/>
            <person name="Pipaliya S."/>
            <person name="Dacks J."/>
            <person name="Roger A.J."/>
        </authorList>
    </citation>
    <scope>NUCLEOTIDE SEQUENCE</scope>
    <source>
        <strain evidence="3">BMAN</strain>
    </source>
</reference>
<sequence length="184" mass="20285">MKKKVGIIILLAITITTITAKSCGLQKDCNNKDKPICYNGECVECTKTEHCKHDKYCDTGEHQCRRYDSDNKWGKFCNSENCYESGIVCGVCSTDREWTGACISNKCEQCRVSSQDGIVAQHPDAICVPISTSGDQGLATSYQSDLLNVPLSLKQSSLSIAFLVIGFVLLTFSLLHCFSLCKNF</sequence>
<dbReference type="AlphaFoldDB" id="A0A9Q0LI03"/>
<keyword evidence="1" id="KW-1133">Transmembrane helix</keyword>
<name>A0A9Q0LI03_ANAIG</name>
<keyword evidence="4" id="KW-1185">Reference proteome</keyword>
<dbReference type="EMBL" id="JAPDFW010000076">
    <property type="protein sequence ID" value="KAJ5073192.1"/>
    <property type="molecule type" value="Genomic_DNA"/>
</dbReference>
<feature type="signal peptide" evidence="2">
    <location>
        <begin position="1"/>
        <end position="20"/>
    </location>
</feature>
<feature type="chain" id="PRO_5040142896" evidence="2">
    <location>
        <begin position="21"/>
        <end position="184"/>
    </location>
</feature>
<evidence type="ECO:0000313" key="3">
    <source>
        <dbReference type="EMBL" id="KAJ5073192.1"/>
    </source>
</evidence>
<dbReference type="OrthoDB" id="10500630at2759"/>
<dbReference type="Proteomes" id="UP001149090">
    <property type="component" value="Unassembled WGS sequence"/>
</dbReference>
<protein>
    <submittedName>
        <fullName evidence="3">Uncharacterized protein</fullName>
    </submittedName>
</protein>
<gene>
    <name evidence="3" type="ORF">M0811_08874</name>
</gene>
<proteinExistence type="predicted"/>
<evidence type="ECO:0000256" key="1">
    <source>
        <dbReference type="SAM" id="Phobius"/>
    </source>
</evidence>
<comment type="caution">
    <text evidence="3">The sequence shown here is derived from an EMBL/GenBank/DDBJ whole genome shotgun (WGS) entry which is preliminary data.</text>
</comment>
<accession>A0A9Q0LI03</accession>
<keyword evidence="1" id="KW-0812">Transmembrane</keyword>
<evidence type="ECO:0000313" key="4">
    <source>
        <dbReference type="Proteomes" id="UP001149090"/>
    </source>
</evidence>
<keyword evidence="1" id="KW-0472">Membrane</keyword>